<evidence type="ECO:0000256" key="2">
    <source>
        <dbReference type="ARBA" id="ARBA00007951"/>
    </source>
</evidence>
<name>A0A382ABG3_9ZZZZ</name>
<dbReference type="EC" id="3.2.1.51" evidence="3"/>
<dbReference type="InterPro" id="IPR026876">
    <property type="entry name" value="Fn3_assoc_repeat"/>
</dbReference>
<protein>
    <recommendedName>
        <fullName evidence="3">alpha-L-fucosidase</fullName>
        <ecNumber evidence="3">3.2.1.51</ecNumber>
    </recommendedName>
</protein>
<dbReference type="EMBL" id="UINC01024656">
    <property type="protein sequence ID" value="SVA98724.1"/>
    <property type="molecule type" value="Genomic_DNA"/>
</dbReference>
<accession>A0A382ABG3</accession>
<dbReference type="PANTHER" id="PTHR10030">
    <property type="entry name" value="ALPHA-L-FUCOSIDASE"/>
    <property type="match status" value="1"/>
</dbReference>
<dbReference type="PRINTS" id="PR00741">
    <property type="entry name" value="GLHYDRLASE29"/>
</dbReference>
<dbReference type="Pfam" id="PF01120">
    <property type="entry name" value="Alpha_L_fucos"/>
    <property type="match status" value="1"/>
</dbReference>
<evidence type="ECO:0000259" key="7">
    <source>
        <dbReference type="PROSITE" id="PS51820"/>
    </source>
</evidence>
<evidence type="ECO:0000256" key="5">
    <source>
        <dbReference type="ARBA" id="ARBA00022801"/>
    </source>
</evidence>
<dbReference type="Pfam" id="PF13287">
    <property type="entry name" value="Fn3_assoc"/>
    <property type="match status" value="1"/>
</dbReference>
<comment type="similarity">
    <text evidence="2">Belongs to the glycosyl hydrolase 29 family.</text>
</comment>
<dbReference type="Pfam" id="PF07691">
    <property type="entry name" value="PA14"/>
    <property type="match status" value="1"/>
</dbReference>
<reference evidence="8" key="1">
    <citation type="submission" date="2018-05" db="EMBL/GenBank/DDBJ databases">
        <authorList>
            <person name="Lanie J.A."/>
            <person name="Ng W.-L."/>
            <person name="Kazmierczak K.M."/>
            <person name="Andrzejewski T.M."/>
            <person name="Davidsen T.M."/>
            <person name="Wayne K.J."/>
            <person name="Tettelin H."/>
            <person name="Glass J.I."/>
            <person name="Rusch D."/>
            <person name="Podicherti R."/>
            <person name="Tsui H.-C.T."/>
            <person name="Winkler M.E."/>
        </authorList>
    </citation>
    <scope>NUCLEOTIDE SEQUENCE</scope>
</reference>
<dbReference type="GO" id="GO:0004560">
    <property type="term" value="F:alpha-L-fucosidase activity"/>
    <property type="evidence" value="ECO:0007669"/>
    <property type="project" value="InterPro"/>
</dbReference>
<dbReference type="AlphaFoldDB" id="A0A382ABG3"/>
<dbReference type="PROSITE" id="PS51820">
    <property type="entry name" value="PA14"/>
    <property type="match status" value="1"/>
</dbReference>
<dbReference type="InterPro" id="IPR016286">
    <property type="entry name" value="FUC_metazoa-typ"/>
</dbReference>
<evidence type="ECO:0000256" key="6">
    <source>
        <dbReference type="ARBA" id="ARBA00023295"/>
    </source>
</evidence>
<dbReference type="InterPro" id="IPR037524">
    <property type="entry name" value="PA14/GLEYA"/>
</dbReference>
<proteinExistence type="inferred from homology"/>
<keyword evidence="5" id="KW-0378">Hydrolase</keyword>
<dbReference type="SMART" id="SM00812">
    <property type="entry name" value="Alpha_L_fucos"/>
    <property type="match status" value="1"/>
</dbReference>
<dbReference type="InterPro" id="IPR000933">
    <property type="entry name" value="Glyco_hydro_29"/>
</dbReference>
<dbReference type="Gene3D" id="2.60.40.1180">
    <property type="entry name" value="Golgi alpha-mannosidase II"/>
    <property type="match status" value="1"/>
</dbReference>
<evidence type="ECO:0000256" key="3">
    <source>
        <dbReference type="ARBA" id="ARBA00012662"/>
    </source>
</evidence>
<comment type="function">
    <text evidence="1">Alpha-L-fucosidase is responsible for hydrolyzing the alpha-1,6-linked fucose joined to the reducing-end N-acetylglucosamine of the carbohydrate moieties of glycoproteins.</text>
</comment>
<dbReference type="InterPro" id="IPR017853">
    <property type="entry name" value="GH"/>
</dbReference>
<gene>
    <name evidence="8" type="ORF">METZ01_LOCUS151578</name>
</gene>
<dbReference type="Gene3D" id="3.90.182.10">
    <property type="entry name" value="Toxin - Anthrax Protective Antigen,domain 1"/>
    <property type="match status" value="1"/>
</dbReference>
<dbReference type="SMART" id="SM00758">
    <property type="entry name" value="PA14"/>
    <property type="match status" value="1"/>
</dbReference>
<dbReference type="Gene3D" id="3.20.20.80">
    <property type="entry name" value="Glycosidases"/>
    <property type="match status" value="1"/>
</dbReference>
<feature type="domain" description="PA14" evidence="7">
    <location>
        <begin position="534"/>
        <end position="670"/>
    </location>
</feature>
<dbReference type="GO" id="GO:0006004">
    <property type="term" value="P:fucose metabolic process"/>
    <property type="evidence" value="ECO:0007669"/>
    <property type="project" value="InterPro"/>
</dbReference>
<evidence type="ECO:0000256" key="1">
    <source>
        <dbReference type="ARBA" id="ARBA00004071"/>
    </source>
</evidence>
<dbReference type="PANTHER" id="PTHR10030:SF37">
    <property type="entry name" value="ALPHA-L-FUCOSIDASE-RELATED"/>
    <property type="match status" value="1"/>
</dbReference>
<dbReference type="InterPro" id="IPR013780">
    <property type="entry name" value="Glyco_hydro_b"/>
</dbReference>
<dbReference type="GO" id="GO:0005764">
    <property type="term" value="C:lysosome"/>
    <property type="evidence" value="ECO:0007669"/>
    <property type="project" value="TreeGrafter"/>
</dbReference>
<dbReference type="SUPFAM" id="SSF51445">
    <property type="entry name" value="(Trans)glycosidases"/>
    <property type="match status" value="1"/>
</dbReference>
<organism evidence="8">
    <name type="scientific">marine metagenome</name>
    <dbReference type="NCBI Taxonomy" id="408172"/>
    <lineage>
        <taxon>unclassified sequences</taxon>
        <taxon>metagenomes</taxon>
        <taxon>ecological metagenomes</taxon>
    </lineage>
</organism>
<dbReference type="InterPro" id="IPR057739">
    <property type="entry name" value="Glyco_hydro_29_N"/>
</dbReference>
<dbReference type="SUPFAM" id="SSF56988">
    <property type="entry name" value="Anthrax protective antigen"/>
    <property type="match status" value="1"/>
</dbReference>
<evidence type="ECO:0000313" key="8">
    <source>
        <dbReference type="EMBL" id="SVA98724.1"/>
    </source>
</evidence>
<dbReference type="InterPro" id="IPR011658">
    <property type="entry name" value="PA14_dom"/>
</dbReference>
<sequence>MKLIPLLLITLWFCPVSMARDLPDDTRMEWWREARFGMFIHWGLYSIPAGTWQEKTTHGEWIRQTAQIPIEVYDQFINEFNPLKFDADEWVRMAKAAGMKYIVLTSKHHDGFCLFNSNYTDFDIMNTPFKRDILKELADACRDQGIKLCWYHSIMDWHHPDYLPRRSWEDRLANGAELDRYITYMKNQLKELVTNYGDIGVLWFDGEWEDTWNHEHGQDLYDYVRSLQPSIIINNRVDVGRSGMQGLTKRGSYAGDFGTPEQEIPPTGIKGVDWETCMTMNDHWGYNKNDNNWKSSADLIRKLADIASKGGNFLLNVGPTEEGLFPQPSIDRLHAIGKWMRINGDAIYGTSASPFKELSWGRCTQKSVKGDTRLYLHVFSWPADGQLVVPGIYNKPSYAFLLAAPTKKLAVYRKEDSLIINLPEAAPDLINSVVVLDVAGRPDVNDPPIIFADHDIFIDTLNVSITSERDNIDIRFTLDESTPTMTSQSVTGSINLTETTVVSARAFRNNKPVSGSIQYKFTQAEPLLGVEARERHQGLRYEYFEGSWDQLPDFDEITPVKEGVISDFNFSPRNQSEYFGFQYSGFISLPETAVYTFFTDSDDGSQLFIGEKLVVDNDGLHGMTEEIGVIALSAGFHPIRVTFFEKTGGDQLKVNYQGPKINKQAISPQVLFHIK</sequence>
<evidence type="ECO:0000256" key="4">
    <source>
        <dbReference type="ARBA" id="ARBA00022729"/>
    </source>
</evidence>
<dbReference type="GO" id="GO:0016139">
    <property type="term" value="P:glycoside catabolic process"/>
    <property type="evidence" value="ECO:0007669"/>
    <property type="project" value="TreeGrafter"/>
</dbReference>
<keyword evidence="4" id="KW-0732">Signal</keyword>
<keyword evidence="6" id="KW-0326">Glycosidase</keyword>